<dbReference type="PATRIC" id="fig|1449336.4.peg.1881"/>
<evidence type="ECO:0000313" key="1">
    <source>
        <dbReference type="EMBL" id="KRN54264.1"/>
    </source>
</evidence>
<accession>A0A0R2HNN9</accession>
<reference evidence="1 2" key="1">
    <citation type="journal article" date="2015" name="Genome Announc.">
        <title>Expanding the biotechnology potential of lactobacilli through comparative genomics of 213 strains and associated genera.</title>
        <authorList>
            <person name="Sun Z."/>
            <person name="Harris H.M."/>
            <person name="McCann A."/>
            <person name="Guo C."/>
            <person name="Argimon S."/>
            <person name="Zhang W."/>
            <person name="Yang X."/>
            <person name="Jeffery I.B."/>
            <person name="Cooney J.C."/>
            <person name="Kagawa T.F."/>
            <person name="Liu W."/>
            <person name="Song Y."/>
            <person name="Salvetti E."/>
            <person name="Wrobel A."/>
            <person name="Rasinkangas P."/>
            <person name="Parkhill J."/>
            <person name="Rea M.C."/>
            <person name="O'Sullivan O."/>
            <person name="Ritari J."/>
            <person name="Douillard F.P."/>
            <person name="Paul Ross R."/>
            <person name="Yang R."/>
            <person name="Briner A.E."/>
            <person name="Felis G.E."/>
            <person name="de Vos W.M."/>
            <person name="Barrangou R."/>
            <person name="Klaenhammer T.R."/>
            <person name="Caufield P.W."/>
            <person name="Cui Y."/>
            <person name="Zhang H."/>
            <person name="O'Toole P.W."/>
        </authorList>
    </citation>
    <scope>NUCLEOTIDE SEQUENCE [LARGE SCALE GENOMIC DNA]</scope>
    <source>
        <strain evidence="1 2">DSM 20623</strain>
    </source>
</reference>
<dbReference type="GeneID" id="89588839"/>
<organism evidence="1 2">
    <name type="scientific">Carnobacterium divergens DSM 20623</name>
    <dbReference type="NCBI Taxonomy" id="1449336"/>
    <lineage>
        <taxon>Bacteria</taxon>
        <taxon>Bacillati</taxon>
        <taxon>Bacillota</taxon>
        <taxon>Bacilli</taxon>
        <taxon>Lactobacillales</taxon>
        <taxon>Carnobacteriaceae</taxon>
        <taxon>Carnobacterium</taxon>
    </lineage>
</organism>
<dbReference type="AlphaFoldDB" id="A0A0R2HNN9"/>
<proteinExistence type="predicted"/>
<gene>
    <name evidence="1" type="ORF">IV74_GL001845</name>
</gene>
<keyword evidence="2" id="KW-1185">Reference proteome</keyword>
<sequence length="99" mass="11445">MKTDLNVSQFSTATFKIRKIESINEEVMKMRVNFYHKSIVDENNEGSVRLTIPIDYLEEIEEIAVDQLIDCYFEAGPLLTTRSYPCQVINKLIGVKLQD</sequence>
<dbReference type="EMBL" id="JQBS01000035">
    <property type="protein sequence ID" value="KRN54264.1"/>
    <property type="molecule type" value="Genomic_DNA"/>
</dbReference>
<comment type="caution">
    <text evidence="1">The sequence shown here is derived from an EMBL/GenBank/DDBJ whole genome shotgun (WGS) entry which is preliminary data.</text>
</comment>
<protein>
    <submittedName>
        <fullName evidence="1">Uncharacterized protein</fullName>
    </submittedName>
</protein>
<dbReference type="RefSeq" id="WP_034569804.1">
    <property type="nucleotide sequence ID" value="NZ_JQBS01000035.1"/>
</dbReference>
<name>A0A0R2HNN9_CARDV</name>
<evidence type="ECO:0000313" key="2">
    <source>
        <dbReference type="Proteomes" id="UP000051658"/>
    </source>
</evidence>
<dbReference type="Proteomes" id="UP000051658">
    <property type="component" value="Unassembled WGS sequence"/>
</dbReference>